<name>A0A4R5AVV8_9ACTN</name>
<sequence length="92" mass="9879">MRAVTRWGRDADEGRDAMRVVKGSLDEEELAALVAVLARRGRAARRRAAAKAAAAALRRAEERRPRWDPEDAGDPPVSGSRGGPSPGPPPTR</sequence>
<evidence type="ECO:0000313" key="3">
    <source>
        <dbReference type="Proteomes" id="UP000294513"/>
    </source>
</evidence>
<keyword evidence="3" id="KW-1185">Reference proteome</keyword>
<dbReference type="EMBL" id="SMKU01000209">
    <property type="protein sequence ID" value="TDD76615.1"/>
    <property type="molecule type" value="Genomic_DNA"/>
</dbReference>
<dbReference type="Proteomes" id="UP000294513">
    <property type="component" value="Unassembled WGS sequence"/>
</dbReference>
<feature type="region of interest" description="Disordered" evidence="1">
    <location>
        <begin position="57"/>
        <end position="92"/>
    </location>
</feature>
<gene>
    <name evidence="2" type="ORF">E1298_30520</name>
</gene>
<dbReference type="AlphaFoldDB" id="A0A4R5AVV8"/>
<dbReference type="InterPro" id="IPR032716">
    <property type="entry name" value="ACC_epsilon"/>
</dbReference>
<proteinExistence type="predicted"/>
<accession>A0A4R5AVV8</accession>
<dbReference type="GO" id="GO:0004658">
    <property type="term" value="F:propionyl-CoA carboxylase activity"/>
    <property type="evidence" value="ECO:0007669"/>
    <property type="project" value="InterPro"/>
</dbReference>
<reference evidence="2 3" key="1">
    <citation type="submission" date="2019-03" db="EMBL/GenBank/DDBJ databases">
        <title>Draft genome sequences of novel Actinobacteria.</title>
        <authorList>
            <person name="Sahin N."/>
            <person name="Ay H."/>
            <person name="Saygin H."/>
        </authorList>
    </citation>
    <scope>NUCLEOTIDE SEQUENCE [LARGE SCALE GENOMIC DNA]</scope>
    <source>
        <strain evidence="2 3">H3C3</strain>
    </source>
</reference>
<feature type="compositionally biased region" description="Basic and acidic residues" evidence="1">
    <location>
        <begin position="58"/>
        <end position="69"/>
    </location>
</feature>
<organism evidence="2 3">
    <name type="scientific">Actinomadura rubrisoli</name>
    <dbReference type="NCBI Taxonomy" id="2530368"/>
    <lineage>
        <taxon>Bacteria</taxon>
        <taxon>Bacillati</taxon>
        <taxon>Actinomycetota</taxon>
        <taxon>Actinomycetes</taxon>
        <taxon>Streptosporangiales</taxon>
        <taxon>Thermomonosporaceae</taxon>
        <taxon>Actinomadura</taxon>
    </lineage>
</organism>
<evidence type="ECO:0000313" key="2">
    <source>
        <dbReference type="EMBL" id="TDD76615.1"/>
    </source>
</evidence>
<evidence type="ECO:0008006" key="4">
    <source>
        <dbReference type="Google" id="ProtNLM"/>
    </source>
</evidence>
<dbReference type="Pfam" id="PF13822">
    <property type="entry name" value="ACC_epsilon"/>
    <property type="match status" value="1"/>
</dbReference>
<protein>
    <recommendedName>
        <fullName evidence="4">Acyl-CoA carboxylase subunit epsilon</fullName>
    </recommendedName>
</protein>
<comment type="caution">
    <text evidence="2">The sequence shown here is derived from an EMBL/GenBank/DDBJ whole genome shotgun (WGS) entry which is preliminary data.</text>
</comment>
<dbReference type="GO" id="GO:0003989">
    <property type="term" value="F:acetyl-CoA carboxylase activity"/>
    <property type="evidence" value="ECO:0007669"/>
    <property type="project" value="InterPro"/>
</dbReference>
<evidence type="ECO:0000256" key="1">
    <source>
        <dbReference type="SAM" id="MobiDB-lite"/>
    </source>
</evidence>